<feature type="region of interest" description="Disordered" evidence="1">
    <location>
        <begin position="1"/>
        <end position="26"/>
    </location>
</feature>
<comment type="caution">
    <text evidence="2">The sequence shown here is derived from an EMBL/GenBank/DDBJ whole genome shotgun (WGS) entry which is preliminary data.</text>
</comment>
<proteinExistence type="predicted"/>
<gene>
    <name evidence="2" type="ORF">ACFOZ0_29580</name>
</gene>
<feature type="compositionally biased region" description="Low complexity" evidence="1">
    <location>
        <begin position="7"/>
        <end position="16"/>
    </location>
</feature>
<dbReference type="RefSeq" id="WP_310775016.1">
    <property type="nucleotide sequence ID" value="NZ_JBHRWR010000028.1"/>
</dbReference>
<protein>
    <submittedName>
        <fullName evidence="2">Uncharacterized protein</fullName>
    </submittedName>
</protein>
<dbReference type="EMBL" id="JBHRWR010000028">
    <property type="protein sequence ID" value="MFC3577353.1"/>
    <property type="molecule type" value="Genomic_DNA"/>
</dbReference>
<organism evidence="2 3">
    <name type="scientific">Streptomyces yaanensis</name>
    <dbReference type="NCBI Taxonomy" id="1142239"/>
    <lineage>
        <taxon>Bacteria</taxon>
        <taxon>Bacillati</taxon>
        <taxon>Actinomycetota</taxon>
        <taxon>Actinomycetes</taxon>
        <taxon>Kitasatosporales</taxon>
        <taxon>Streptomycetaceae</taxon>
        <taxon>Streptomyces</taxon>
    </lineage>
</organism>
<keyword evidence="3" id="KW-1185">Reference proteome</keyword>
<sequence length="43" mass="4469">MSSDTLAKPAAAAEEAAPPRDETFQSNAVGDCFTWTARAGAVR</sequence>
<evidence type="ECO:0000313" key="3">
    <source>
        <dbReference type="Proteomes" id="UP001595701"/>
    </source>
</evidence>
<name>A0ABV7SK76_9ACTN</name>
<accession>A0ABV7SK76</accession>
<evidence type="ECO:0000256" key="1">
    <source>
        <dbReference type="SAM" id="MobiDB-lite"/>
    </source>
</evidence>
<dbReference type="Proteomes" id="UP001595701">
    <property type="component" value="Unassembled WGS sequence"/>
</dbReference>
<evidence type="ECO:0000313" key="2">
    <source>
        <dbReference type="EMBL" id="MFC3577353.1"/>
    </source>
</evidence>
<reference evidence="3" key="1">
    <citation type="journal article" date="2019" name="Int. J. Syst. Evol. Microbiol.">
        <title>The Global Catalogue of Microorganisms (GCM) 10K type strain sequencing project: providing services to taxonomists for standard genome sequencing and annotation.</title>
        <authorList>
            <consortium name="The Broad Institute Genomics Platform"/>
            <consortium name="The Broad Institute Genome Sequencing Center for Infectious Disease"/>
            <person name="Wu L."/>
            <person name="Ma J."/>
        </authorList>
    </citation>
    <scope>NUCLEOTIDE SEQUENCE [LARGE SCALE GENOMIC DNA]</scope>
    <source>
        <strain evidence="3">CGMCC 4.7035</strain>
    </source>
</reference>